<dbReference type="GO" id="GO:0005829">
    <property type="term" value="C:cytosol"/>
    <property type="evidence" value="ECO:0007669"/>
    <property type="project" value="TreeGrafter"/>
</dbReference>
<dbReference type="PANTHER" id="PTHR43434">
    <property type="entry name" value="PHOSPHOGLYCOLATE PHOSPHATASE"/>
    <property type="match status" value="1"/>
</dbReference>
<dbReference type="Gene3D" id="3.40.50.1000">
    <property type="entry name" value="HAD superfamily/HAD-like"/>
    <property type="match status" value="1"/>
</dbReference>
<dbReference type="EMBL" id="ADLK01000031">
    <property type="protein sequence ID" value="KMW16321.1"/>
    <property type="molecule type" value="Genomic_DNA"/>
</dbReference>
<evidence type="ECO:0008006" key="3">
    <source>
        <dbReference type="Google" id="ProtNLM"/>
    </source>
</evidence>
<dbReference type="RefSeq" id="WP_048930705.1">
    <property type="nucleotide sequence ID" value="NZ_KQ235882.1"/>
</dbReference>
<dbReference type="Proteomes" id="UP000037392">
    <property type="component" value="Unassembled WGS sequence"/>
</dbReference>
<reference evidence="1 2" key="1">
    <citation type="submission" date="2011-04" db="EMBL/GenBank/DDBJ databases">
        <title>The Genome Sequence of Clostridium citroniae WAL-19142.</title>
        <authorList>
            <consortium name="The Broad Institute Genome Sequencing Platform"/>
            <person name="Earl A."/>
            <person name="Ward D."/>
            <person name="Feldgarden M."/>
            <person name="Gevers D."/>
            <person name="Warren Y.A."/>
            <person name="Tyrrell K.L."/>
            <person name="Citron D.M."/>
            <person name="Goldstein E.J."/>
            <person name="Daigneault M."/>
            <person name="Allen-Vercoe E."/>
            <person name="Young S.K."/>
            <person name="Zeng Q."/>
            <person name="Gargeya S."/>
            <person name="Fitzgerald M."/>
            <person name="Haas B."/>
            <person name="Abouelleil A."/>
            <person name="Alvarado L."/>
            <person name="Arachchi H.M."/>
            <person name="Berlin A."/>
            <person name="Brown A."/>
            <person name="Chapman S.B."/>
            <person name="Chen Z."/>
            <person name="Dunbar C."/>
            <person name="Freedman E."/>
            <person name="Gearin G."/>
            <person name="Gellesch M."/>
            <person name="Goldberg J."/>
            <person name="Griggs A."/>
            <person name="Gujja S."/>
            <person name="Heilman E.R."/>
            <person name="Heiman D."/>
            <person name="Howarth C."/>
            <person name="Larson L."/>
            <person name="Lui A."/>
            <person name="MacDonald P.J."/>
            <person name="Mehta T."/>
            <person name="Montmayeur A."/>
            <person name="Murphy C."/>
            <person name="Neiman D."/>
            <person name="Pearson M."/>
            <person name="Priest M."/>
            <person name="Roberts A."/>
            <person name="Saif S."/>
            <person name="Shea T."/>
            <person name="Shenoy N."/>
            <person name="Sisk P."/>
            <person name="Stolte C."/>
            <person name="Sykes S."/>
            <person name="White J."/>
            <person name="Yandava C."/>
            <person name="Wortman J."/>
            <person name="Nusbaum C."/>
            <person name="Birren B."/>
        </authorList>
    </citation>
    <scope>NUCLEOTIDE SEQUENCE [LARGE SCALE GENOMIC DNA]</scope>
    <source>
        <strain evidence="1 2">WAL-19142</strain>
    </source>
</reference>
<dbReference type="InterPro" id="IPR023214">
    <property type="entry name" value="HAD_sf"/>
</dbReference>
<dbReference type="FunFam" id="3.40.50.1000:FF:000022">
    <property type="entry name" value="Phosphoglycolate phosphatase"/>
    <property type="match status" value="1"/>
</dbReference>
<dbReference type="Gene3D" id="1.10.150.240">
    <property type="entry name" value="Putative phosphatase, domain 2"/>
    <property type="match status" value="1"/>
</dbReference>
<comment type="caution">
    <text evidence="1">The sequence shown here is derived from an EMBL/GenBank/DDBJ whole genome shotgun (WGS) entry which is preliminary data.</text>
</comment>
<name>A0A0J9BVX7_9FIRM</name>
<gene>
    <name evidence="1" type="ORF">HMPREF9470_04375</name>
</gene>
<dbReference type="GeneID" id="93165957"/>
<dbReference type="CDD" id="cd04302">
    <property type="entry name" value="HAD_5NT"/>
    <property type="match status" value="1"/>
</dbReference>
<dbReference type="SFLD" id="SFLDG01129">
    <property type="entry name" value="C1.5:_HAD__Beta-PGM__Phosphata"/>
    <property type="match status" value="1"/>
</dbReference>
<dbReference type="OrthoDB" id="9792518at2"/>
<dbReference type="Pfam" id="PF13419">
    <property type="entry name" value="HAD_2"/>
    <property type="match status" value="1"/>
</dbReference>
<dbReference type="InterPro" id="IPR050155">
    <property type="entry name" value="HAD-like_hydrolase_sf"/>
</dbReference>
<dbReference type="InterPro" id="IPR023198">
    <property type="entry name" value="PGP-like_dom2"/>
</dbReference>
<dbReference type="AlphaFoldDB" id="A0A0J9BVX7"/>
<organism evidence="1 2">
    <name type="scientific">[Clostridium] citroniae WAL-19142</name>
    <dbReference type="NCBI Taxonomy" id="742734"/>
    <lineage>
        <taxon>Bacteria</taxon>
        <taxon>Bacillati</taxon>
        <taxon>Bacillota</taxon>
        <taxon>Clostridia</taxon>
        <taxon>Lachnospirales</taxon>
        <taxon>Lachnospiraceae</taxon>
        <taxon>Enterocloster</taxon>
    </lineage>
</organism>
<evidence type="ECO:0000313" key="2">
    <source>
        <dbReference type="Proteomes" id="UP000037392"/>
    </source>
</evidence>
<dbReference type="PANTHER" id="PTHR43434:SF20">
    <property type="entry name" value="5'-NUCLEOTIDASE"/>
    <property type="match status" value="1"/>
</dbReference>
<dbReference type="InterPro" id="IPR041492">
    <property type="entry name" value="HAD_2"/>
</dbReference>
<proteinExistence type="predicted"/>
<protein>
    <recommendedName>
        <fullName evidence="3">5'-nucleotidase</fullName>
    </recommendedName>
</protein>
<dbReference type="InterPro" id="IPR036412">
    <property type="entry name" value="HAD-like_sf"/>
</dbReference>
<dbReference type="PATRIC" id="fig|742734.4.peg.4689"/>
<dbReference type="SFLD" id="SFLDS00003">
    <property type="entry name" value="Haloacid_Dehalogenase"/>
    <property type="match status" value="1"/>
</dbReference>
<evidence type="ECO:0000313" key="1">
    <source>
        <dbReference type="EMBL" id="KMW16321.1"/>
    </source>
</evidence>
<accession>A0A0J9BVX7</accession>
<dbReference type="SUPFAM" id="SSF56784">
    <property type="entry name" value="HAD-like"/>
    <property type="match status" value="1"/>
</dbReference>
<sequence>MDHKTHILFDLDGTLTDPKEGITKSVCYALNHYGIQVEDLDSLCPFIGPPLTDSYKKFYGFSNEQAWEGVLIYREYFSRQGWYENKEYPGIREMLQALKDAGKTLLVATSKPEEFAVKILEHFKLAEYFDFIGGANLDETRCRKGDVIRYVLESSGLGLQKEAVDNAVMVGDREHDVLGARECGMECVGVLYGYGSRQEMEDCRAAHVVETVSELEQFLLSL</sequence>
<dbReference type="GO" id="GO:0004713">
    <property type="term" value="F:protein tyrosine kinase activity"/>
    <property type="evidence" value="ECO:0007669"/>
    <property type="project" value="TreeGrafter"/>
</dbReference>